<evidence type="ECO:0000256" key="3">
    <source>
        <dbReference type="ARBA" id="ARBA00009120"/>
    </source>
</evidence>
<keyword evidence="8" id="KW-1133">Transmembrane helix</keyword>
<dbReference type="EMBL" id="MLJW01003611">
    <property type="protein sequence ID" value="OIQ71684.1"/>
    <property type="molecule type" value="Genomic_DNA"/>
</dbReference>
<dbReference type="GO" id="GO:0015535">
    <property type="term" value="F:fucose:proton symporter activity"/>
    <property type="evidence" value="ECO:0007669"/>
    <property type="project" value="InterPro"/>
</dbReference>
<keyword evidence="5" id="KW-1003">Cell membrane</keyword>
<comment type="subcellular location">
    <subcellularLocation>
        <location evidence="2">Cell inner membrane</location>
        <topology evidence="2">Multi-pass membrane protein</topology>
    </subcellularLocation>
</comment>
<gene>
    <name evidence="10" type="primary">fucP_5</name>
    <name evidence="10" type="ORF">GALL_466970</name>
</gene>
<comment type="similarity">
    <text evidence="3">Belongs to the major facilitator superfamily. FHS transporter (TC 2.A.1.7) family.</text>
</comment>
<dbReference type="GO" id="GO:0005886">
    <property type="term" value="C:plasma membrane"/>
    <property type="evidence" value="ECO:0007669"/>
    <property type="project" value="UniProtKB-SubCell"/>
</dbReference>
<dbReference type="InterPro" id="IPR005964">
    <property type="entry name" value="Glc/Gal_transptr_bac"/>
</dbReference>
<dbReference type="InterPro" id="IPR050375">
    <property type="entry name" value="MFS_TsgA-like"/>
</dbReference>
<dbReference type="PANTHER" id="PTHR43702:SF3">
    <property type="entry name" value="PROTEIN TSGA"/>
    <property type="match status" value="1"/>
</dbReference>
<feature type="transmembrane region" description="Helical" evidence="8">
    <location>
        <begin position="333"/>
        <end position="352"/>
    </location>
</feature>
<feature type="transmembrane region" description="Helical" evidence="8">
    <location>
        <begin position="141"/>
        <end position="160"/>
    </location>
</feature>
<feature type="transmembrane region" description="Helical" evidence="8">
    <location>
        <begin position="394"/>
        <end position="411"/>
    </location>
</feature>
<feature type="transmembrane region" description="Helical" evidence="8">
    <location>
        <begin position="99"/>
        <end position="120"/>
    </location>
</feature>
<evidence type="ECO:0000256" key="5">
    <source>
        <dbReference type="ARBA" id="ARBA00022475"/>
    </source>
</evidence>
<dbReference type="InterPro" id="IPR036259">
    <property type="entry name" value="MFS_trans_sf"/>
</dbReference>
<feature type="transmembrane region" description="Helical" evidence="8">
    <location>
        <begin position="50"/>
        <end position="67"/>
    </location>
</feature>
<evidence type="ECO:0000256" key="4">
    <source>
        <dbReference type="ARBA" id="ARBA00022448"/>
    </source>
</evidence>
<evidence type="ECO:0000256" key="2">
    <source>
        <dbReference type="ARBA" id="ARBA00004429"/>
    </source>
</evidence>
<dbReference type="PROSITE" id="PS50850">
    <property type="entry name" value="MFS"/>
    <property type="match status" value="1"/>
</dbReference>
<dbReference type="NCBIfam" id="TIGR01272">
    <property type="entry name" value="gluP"/>
    <property type="match status" value="1"/>
</dbReference>
<dbReference type="InterPro" id="IPR011701">
    <property type="entry name" value="MFS"/>
</dbReference>
<dbReference type="CDD" id="cd17394">
    <property type="entry name" value="MFS_FucP_like"/>
    <property type="match status" value="1"/>
</dbReference>
<evidence type="ECO:0000256" key="1">
    <source>
        <dbReference type="ARBA" id="ARBA00003321"/>
    </source>
</evidence>
<evidence type="ECO:0000256" key="7">
    <source>
        <dbReference type="ARBA" id="ARBA00022597"/>
    </source>
</evidence>
<name>A0A1J5PVW0_9ZZZZ</name>
<keyword evidence="8" id="KW-0472">Membrane</keyword>
<dbReference type="GO" id="GO:1904659">
    <property type="term" value="P:D-glucose transmembrane transport"/>
    <property type="evidence" value="ECO:0007669"/>
    <property type="project" value="InterPro"/>
</dbReference>
<evidence type="ECO:0000313" key="10">
    <source>
        <dbReference type="EMBL" id="OIQ71684.1"/>
    </source>
</evidence>
<dbReference type="Pfam" id="PF07690">
    <property type="entry name" value="MFS_1"/>
    <property type="match status" value="1"/>
</dbReference>
<keyword evidence="6" id="KW-0997">Cell inner membrane</keyword>
<comment type="caution">
    <text evidence="10">The sequence shown here is derived from an EMBL/GenBank/DDBJ whole genome shotgun (WGS) entry which is preliminary data.</text>
</comment>
<dbReference type="GO" id="GO:0005354">
    <property type="term" value="F:galactose transmembrane transporter activity"/>
    <property type="evidence" value="ECO:0007669"/>
    <property type="project" value="InterPro"/>
</dbReference>
<feature type="transmembrane region" description="Helical" evidence="8">
    <location>
        <begin position="309"/>
        <end position="327"/>
    </location>
</feature>
<feature type="transmembrane region" description="Helical" evidence="8">
    <location>
        <begin position="279"/>
        <end position="297"/>
    </location>
</feature>
<accession>A0A1J5PVW0</accession>
<evidence type="ECO:0000256" key="8">
    <source>
        <dbReference type="SAM" id="Phobius"/>
    </source>
</evidence>
<sequence>MTKNNNLYAIALITSLFFLWGVALNLNPILIPHLKKACELTDLQSSLVDSASYLAYFILPIPAALFMKRYGYKGGILLGLILFACGAFLFYPAASVRNYAFFLSALFVLFSGAAFLETAANPYITVLGDPATATHRLNFSQSFNGLAASLAPLIGGVFILSGKTLSPVQKAGMTADQLNIYLNKEASSVQIPYLIIGLVVLTVAILIFRKPLPEIIEEDLETAEDHQHSLVQKIFALLSRKQLRMGVFAEFFYVGAQAGILGFFIRFSEREAGMGEKTAAAYLTAAALGFMAGRFSGTFLMKFVNPVKILATYCVINIVLLIIAVTLHNKISVFALIGVAFFMSIMFPTVFSLSIRGLGSKTKLGSSLVIMAIVGGAIIPPIMGKVSDLTSIQYAYLVPVISFTYIFYFAYKNLKVKQLEMVAAH</sequence>
<feature type="transmembrane region" description="Helical" evidence="8">
    <location>
        <begin position="247"/>
        <end position="267"/>
    </location>
</feature>
<dbReference type="SUPFAM" id="SSF103473">
    <property type="entry name" value="MFS general substrate transporter"/>
    <property type="match status" value="1"/>
</dbReference>
<dbReference type="InterPro" id="IPR005275">
    <property type="entry name" value="Lfuc_symporter_FucP"/>
</dbReference>
<feature type="transmembrane region" description="Helical" evidence="8">
    <location>
        <begin position="74"/>
        <end position="93"/>
    </location>
</feature>
<dbReference type="AlphaFoldDB" id="A0A1J5PVW0"/>
<comment type="function">
    <text evidence="1">Intake of glucose and galactose.</text>
</comment>
<reference evidence="10" key="1">
    <citation type="submission" date="2016-10" db="EMBL/GenBank/DDBJ databases">
        <title>Sequence of Gallionella enrichment culture.</title>
        <authorList>
            <person name="Poehlein A."/>
            <person name="Muehling M."/>
            <person name="Daniel R."/>
        </authorList>
    </citation>
    <scope>NUCLEOTIDE SEQUENCE</scope>
</reference>
<evidence type="ECO:0000259" key="9">
    <source>
        <dbReference type="PROSITE" id="PS50850"/>
    </source>
</evidence>
<dbReference type="InterPro" id="IPR020846">
    <property type="entry name" value="MFS_dom"/>
</dbReference>
<keyword evidence="8" id="KW-0812">Transmembrane</keyword>
<organism evidence="10">
    <name type="scientific">mine drainage metagenome</name>
    <dbReference type="NCBI Taxonomy" id="410659"/>
    <lineage>
        <taxon>unclassified sequences</taxon>
        <taxon>metagenomes</taxon>
        <taxon>ecological metagenomes</taxon>
    </lineage>
</organism>
<evidence type="ECO:0000256" key="6">
    <source>
        <dbReference type="ARBA" id="ARBA00022519"/>
    </source>
</evidence>
<protein>
    <submittedName>
        <fullName evidence="10">L-fucose-proton symporter</fullName>
    </submittedName>
</protein>
<feature type="transmembrane region" description="Helical" evidence="8">
    <location>
        <begin position="191"/>
        <end position="208"/>
    </location>
</feature>
<keyword evidence="7" id="KW-0762">Sugar transport</keyword>
<proteinExistence type="inferred from homology"/>
<feature type="transmembrane region" description="Helical" evidence="8">
    <location>
        <begin position="364"/>
        <end position="382"/>
    </location>
</feature>
<dbReference type="GO" id="GO:0055056">
    <property type="term" value="F:D-glucose transmembrane transporter activity"/>
    <property type="evidence" value="ECO:0007669"/>
    <property type="project" value="InterPro"/>
</dbReference>
<dbReference type="Gene3D" id="1.20.1250.20">
    <property type="entry name" value="MFS general substrate transporter like domains"/>
    <property type="match status" value="2"/>
</dbReference>
<dbReference type="NCBIfam" id="TIGR00885">
    <property type="entry name" value="fucP"/>
    <property type="match status" value="1"/>
</dbReference>
<keyword evidence="4" id="KW-0813">Transport</keyword>
<feature type="domain" description="Major facilitator superfamily (MFS) profile" evidence="9">
    <location>
        <begin position="9"/>
        <end position="414"/>
    </location>
</feature>
<dbReference type="PANTHER" id="PTHR43702">
    <property type="entry name" value="L-FUCOSE-PROTON SYMPORTER"/>
    <property type="match status" value="1"/>
</dbReference>
<feature type="transmembrane region" description="Helical" evidence="8">
    <location>
        <begin position="7"/>
        <end position="30"/>
    </location>
</feature>